<accession>A0AAV5GEI8</accession>
<evidence type="ECO:0000313" key="3">
    <source>
        <dbReference type="Proteomes" id="UP001342314"/>
    </source>
</evidence>
<gene>
    <name evidence="2" type="ORF">Rhopal_003990-T1</name>
</gene>
<protein>
    <submittedName>
        <fullName evidence="2">Uncharacterized protein</fullName>
    </submittedName>
</protein>
<reference evidence="2 3" key="1">
    <citation type="submission" date="2021-12" db="EMBL/GenBank/DDBJ databases">
        <title>High titer production of polyol ester of fatty acids by Rhodotorula paludigena BS15 towards product separation-free biomass refinery.</title>
        <authorList>
            <person name="Mano J."/>
            <person name="Ono H."/>
            <person name="Tanaka T."/>
            <person name="Naito K."/>
            <person name="Sushida H."/>
            <person name="Ike M."/>
            <person name="Tokuyasu K."/>
            <person name="Kitaoka M."/>
        </authorList>
    </citation>
    <scope>NUCLEOTIDE SEQUENCE [LARGE SCALE GENOMIC DNA]</scope>
    <source>
        <strain evidence="2 3">BS15</strain>
    </source>
</reference>
<feature type="compositionally biased region" description="Low complexity" evidence="1">
    <location>
        <begin position="493"/>
        <end position="503"/>
    </location>
</feature>
<dbReference type="EMBL" id="BQKY01000008">
    <property type="protein sequence ID" value="GJN90976.1"/>
    <property type="molecule type" value="Genomic_DNA"/>
</dbReference>
<feature type="region of interest" description="Disordered" evidence="1">
    <location>
        <begin position="467"/>
        <end position="503"/>
    </location>
</feature>
<evidence type="ECO:0000313" key="2">
    <source>
        <dbReference type="EMBL" id="GJN90976.1"/>
    </source>
</evidence>
<dbReference type="AlphaFoldDB" id="A0AAV5GEI8"/>
<organism evidence="2 3">
    <name type="scientific">Rhodotorula paludigena</name>
    <dbReference type="NCBI Taxonomy" id="86838"/>
    <lineage>
        <taxon>Eukaryota</taxon>
        <taxon>Fungi</taxon>
        <taxon>Dikarya</taxon>
        <taxon>Basidiomycota</taxon>
        <taxon>Pucciniomycotina</taxon>
        <taxon>Microbotryomycetes</taxon>
        <taxon>Sporidiobolales</taxon>
        <taxon>Sporidiobolaceae</taxon>
        <taxon>Rhodotorula</taxon>
    </lineage>
</organism>
<keyword evidence="3" id="KW-1185">Reference proteome</keyword>
<comment type="caution">
    <text evidence="2">The sequence shown here is derived from an EMBL/GenBank/DDBJ whole genome shotgun (WGS) entry which is preliminary data.</text>
</comment>
<evidence type="ECO:0000256" key="1">
    <source>
        <dbReference type="SAM" id="MobiDB-lite"/>
    </source>
</evidence>
<proteinExistence type="predicted"/>
<dbReference type="Proteomes" id="UP001342314">
    <property type="component" value="Unassembled WGS sequence"/>
</dbReference>
<sequence length="526" mass="57711">MADSAGQGPPGAAPAALGPLRSLSSLSPGAAADTAALLADFIQDNLDLRSELEAGEIKVNLLDVWFARAVSQRNVLLPAALEALYHLASGHFAGWVLRCDQDGSCAWAEEGEWDAPFVEWMFGSLAGDGPSDNGLEVYFAELWPVGAKVRELELKPRLFDKYLNLLNQRDPHWLDSVQRRQMPPPGNPKRLPLPPRLAPVNVFISTRAAGGRANLECAPARIAERAPDAPRSAPLPDVEQRVGSRSRREACAELAGGETQDLFDDGALFDHPRALRVNRKTELVLGTDFVKELIEARDRLRNRWDRSSATPLLLNTWMQHATFERKVAVTEILKAVALLRNAYRRSTVTVLTPSGEIKTCIGNFDNSIVQIALDQLVVSSNLTACSSFASALYNVKLWALERTVRLGRYNSGIELRLRQWVWKHVFRKSDPVNAALFPFIVTHLGLALPNPLCGNILLAAVQSDGDAIPPPAQPRREPKDAKPLGLGPDLKTSRSARSAATGAALKDDYDNPLLFSRLTMRSTRAR</sequence>
<name>A0AAV5GEI8_9BASI</name>